<evidence type="ECO:0000256" key="11">
    <source>
        <dbReference type="ARBA" id="ARBA00022679"/>
    </source>
</evidence>
<evidence type="ECO:0000256" key="17">
    <source>
        <dbReference type="ARBA" id="ARBA00025552"/>
    </source>
</evidence>
<evidence type="ECO:0000256" key="18">
    <source>
        <dbReference type="ARBA" id="ARBA00031040"/>
    </source>
</evidence>
<keyword evidence="14 19" id="KW-0862">Zinc</keyword>
<dbReference type="SUPFAM" id="SSF47644">
    <property type="entry name" value="Methionine synthase domain"/>
    <property type="match status" value="1"/>
</dbReference>
<dbReference type="PROSITE" id="PS50970">
    <property type="entry name" value="HCY"/>
    <property type="match status" value="1"/>
</dbReference>
<dbReference type="InterPro" id="IPR036594">
    <property type="entry name" value="Meth_synthase_dom"/>
</dbReference>
<feature type="domain" description="Pterin-binding" evidence="21">
    <location>
        <begin position="328"/>
        <end position="572"/>
    </location>
</feature>
<feature type="domain" description="B12-binding N-terminal" evidence="23">
    <location>
        <begin position="591"/>
        <end position="684"/>
    </location>
</feature>
<dbReference type="Pfam" id="PF02310">
    <property type="entry name" value="B12-binding"/>
    <property type="match status" value="1"/>
</dbReference>
<evidence type="ECO:0000256" key="3">
    <source>
        <dbReference type="ARBA" id="ARBA00001956"/>
    </source>
</evidence>
<protein>
    <recommendedName>
        <fullName evidence="7">Methionine synthase</fullName>
        <ecNumber evidence="6">2.1.1.13</ecNumber>
    </recommendedName>
    <alternativeName>
        <fullName evidence="18">5-methyltetrahydrofolate--homocysteine methyltransferase</fullName>
    </alternativeName>
</protein>
<feature type="domain" description="B12-binding" evidence="22">
    <location>
        <begin position="686"/>
        <end position="809"/>
    </location>
</feature>
<dbReference type="SMART" id="SM01018">
    <property type="entry name" value="B12-binding_2"/>
    <property type="match status" value="1"/>
</dbReference>
<evidence type="ECO:0000259" key="22">
    <source>
        <dbReference type="PROSITE" id="PS51332"/>
    </source>
</evidence>
<comment type="similarity">
    <text evidence="5">Belongs to the vitamin-B12 dependent methionine synthase family.</text>
</comment>
<evidence type="ECO:0000259" key="21">
    <source>
        <dbReference type="PROSITE" id="PS50972"/>
    </source>
</evidence>
<dbReference type="InterPro" id="IPR050554">
    <property type="entry name" value="Met_Synthase/Corrinoid"/>
</dbReference>
<evidence type="ECO:0000256" key="15">
    <source>
        <dbReference type="ARBA" id="ARBA00023167"/>
    </source>
</evidence>
<dbReference type="AlphaFoldDB" id="A0A9D1FLS5"/>
<evidence type="ECO:0000256" key="9">
    <source>
        <dbReference type="ARBA" id="ARBA00022605"/>
    </source>
</evidence>
<evidence type="ECO:0000313" key="25">
    <source>
        <dbReference type="Proteomes" id="UP000824002"/>
    </source>
</evidence>
<dbReference type="SUPFAM" id="SSF51717">
    <property type="entry name" value="Dihydropteroate synthetase-like"/>
    <property type="match status" value="1"/>
</dbReference>
<dbReference type="GO" id="GO:0050667">
    <property type="term" value="P:homocysteine metabolic process"/>
    <property type="evidence" value="ECO:0007669"/>
    <property type="project" value="TreeGrafter"/>
</dbReference>
<dbReference type="PROSITE" id="PS50972">
    <property type="entry name" value="PTERIN_BINDING"/>
    <property type="match status" value="1"/>
</dbReference>
<reference evidence="24" key="1">
    <citation type="submission" date="2020-10" db="EMBL/GenBank/DDBJ databases">
        <authorList>
            <person name="Gilroy R."/>
        </authorList>
    </citation>
    <scope>NUCLEOTIDE SEQUENCE</scope>
    <source>
        <strain evidence="24">CHK199-13235</strain>
    </source>
</reference>
<dbReference type="EMBL" id="DVJP01000025">
    <property type="protein sequence ID" value="HIS75798.1"/>
    <property type="molecule type" value="Genomic_DNA"/>
</dbReference>
<dbReference type="PANTHER" id="PTHR45833">
    <property type="entry name" value="METHIONINE SYNTHASE"/>
    <property type="match status" value="1"/>
</dbReference>
<dbReference type="GO" id="GO:0008705">
    <property type="term" value="F:methionine synthase activity"/>
    <property type="evidence" value="ECO:0007669"/>
    <property type="project" value="UniProtKB-EC"/>
</dbReference>
<evidence type="ECO:0000256" key="8">
    <source>
        <dbReference type="ARBA" id="ARBA00022603"/>
    </source>
</evidence>
<dbReference type="GO" id="GO:0031419">
    <property type="term" value="F:cobalamin binding"/>
    <property type="evidence" value="ECO:0007669"/>
    <property type="project" value="UniProtKB-KW"/>
</dbReference>
<sequence length="809" mass="86190">MRIVNCERTGLPVENKLQALLGRKKWVYLDGAMGTMLQQRGLKLGERPELFVLEHPDEVADIHRQYLESGADILYTCTFGANAHKLAGTGVSPAQVIRAAVGAAKQAAEGFPGEPPLIALDIGPIGELLEPAGTLSFAEAYELFREQLAAGEEAGADLAVFETMADLGEMRAAILAAKEHTALPILATMTFEKDGRTFAGCTAEAAARTLDGLGVDALGLNCSLGPAEVLPIARRMAACTKKPLAVKPNAGLPDPRDNSYNLPPAEFARQMAEFAPLGLRLAGGCCGTAPDYIRELRAALEPLPCPRREKISPAAVCSALKTVELSGVHIIGERINPTGKKRFQQALLEQDLDYILAQGAAQADAGADILDVNVGHPGVDEPALMEKTVRELQGAIGLPLQIDSSDPAAIEAGLRAFHGVGIVNSVNGEEENLRKILPLVKKYGAFVVGLTLDGGGIPPTAEARLAIAERIVRAAERYGIPREKVLIDCLTLTVSAQQSQAAETLRAVRLVKEKLGLKTVLGVSNISFGLPNRGLLNRSFLSAAMECGLNLPILNPNIPDMTAAVAAYNVLHGYDKDCAAYIGRFSREEEAAPAPAPAGSGRTLAEAVKKGLREEAREKTEALLKEKDPFDIIDGILIPALDEVGAGFETGKLFLPQLINAATASQEAFEAIRRQMAKEGGAPVNKGSIILATVKGDIHDIGKNIVKVLLENYGYRVIDLGRDVPPETVVETALRENIRLVGLSALMTTTLKSMAETIRLLRESGCPCKIMVGGAVLTESYAMEMGADYYAKDAKRSADIAREVFEGEE</sequence>
<dbReference type="Pfam" id="PF00809">
    <property type="entry name" value="Pterin_bind"/>
    <property type="match status" value="1"/>
</dbReference>
<dbReference type="CDD" id="cd02070">
    <property type="entry name" value="corrinoid_protein_B12-BD"/>
    <property type="match status" value="1"/>
</dbReference>
<proteinExistence type="inferred from homology"/>
<feature type="domain" description="Hcy-binding" evidence="20">
    <location>
        <begin position="15"/>
        <end position="300"/>
    </location>
</feature>
<feature type="binding site" evidence="19">
    <location>
        <position position="222"/>
    </location>
    <ligand>
        <name>Zn(2+)</name>
        <dbReference type="ChEBI" id="CHEBI:29105"/>
    </ligand>
</feature>
<comment type="caution">
    <text evidence="24">The sequence shown here is derived from an EMBL/GenBank/DDBJ whole genome shotgun (WGS) entry which is preliminary data.</text>
</comment>
<evidence type="ECO:0000256" key="16">
    <source>
        <dbReference type="ARBA" id="ARBA00023285"/>
    </source>
</evidence>
<evidence type="ECO:0000259" key="23">
    <source>
        <dbReference type="PROSITE" id="PS51337"/>
    </source>
</evidence>
<comment type="pathway">
    <text evidence="4">Amino-acid biosynthesis; L-methionine biosynthesis via de novo pathway; L-methionine from L-homocysteine (MetH route): step 1/1.</text>
</comment>
<evidence type="ECO:0000256" key="10">
    <source>
        <dbReference type="ARBA" id="ARBA00022628"/>
    </source>
</evidence>
<dbReference type="Proteomes" id="UP000824002">
    <property type="component" value="Unassembled WGS sequence"/>
</dbReference>
<dbReference type="InterPro" id="IPR003759">
    <property type="entry name" value="Cbl-bd_cap"/>
</dbReference>
<keyword evidence="8 19" id="KW-0489">Methyltransferase</keyword>
<dbReference type="InterPro" id="IPR000489">
    <property type="entry name" value="Pterin-binding_dom"/>
</dbReference>
<feature type="binding site" evidence="19">
    <location>
        <position position="285"/>
    </location>
    <ligand>
        <name>Zn(2+)</name>
        <dbReference type="ChEBI" id="CHEBI:29105"/>
    </ligand>
</feature>
<dbReference type="Pfam" id="PF02574">
    <property type="entry name" value="S-methyl_trans"/>
    <property type="match status" value="1"/>
</dbReference>
<evidence type="ECO:0000256" key="19">
    <source>
        <dbReference type="PROSITE-ProRule" id="PRU00333"/>
    </source>
</evidence>
<dbReference type="EC" id="2.1.1.13" evidence="6"/>
<dbReference type="Gene3D" id="3.40.50.280">
    <property type="entry name" value="Cobalamin-binding domain"/>
    <property type="match status" value="1"/>
</dbReference>
<comment type="function">
    <text evidence="17">Catalyzes the transfer of a methyl group from methyl-cobalamin to homocysteine, yielding enzyme-bound cob(I)alamin and methionine. Subsequently, remethylates the cofactor using methyltetrahydrofolate.</text>
</comment>
<keyword evidence="11 19" id="KW-0808">Transferase</keyword>
<dbReference type="InterPro" id="IPR017215">
    <property type="entry name" value="MetH_bac"/>
</dbReference>
<evidence type="ECO:0000259" key="20">
    <source>
        <dbReference type="PROSITE" id="PS50970"/>
    </source>
</evidence>
<dbReference type="PANTHER" id="PTHR45833:SF1">
    <property type="entry name" value="METHIONINE SYNTHASE"/>
    <property type="match status" value="1"/>
</dbReference>
<dbReference type="InterPro" id="IPR003726">
    <property type="entry name" value="HCY_dom"/>
</dbReference>
<dbReference type="GO" id="GO:0005829">
    <property type="term" value="C:cytosol"/>
    <property type="evidence" value="ECO:0007669"/>
    <property type="project" value="TreeGrafter"/>
</dbReference>
<name>A0A9D1FLS5_9FIRM</name>
<dbReference type="Pfam" id="PF02607">
    <property type="entry name" value="B12-binding_2"/>
    <property type="match status" value="1"/>
</dbReference>
<reference evidence="24" key="2">
    <citation type="journal article" date="2021" name="PeerJ">
        <title>Extensive microbial diversity within the chicken gut microbiome revealed by metagenomics and culture.</title>
        <authorList>
            <person name="Gilroy R."/>
            <person name="Ravi A."/>
            <person name="Getino M."/>
            <person name="Pursley I."/>
            <person name="Horton D.L."/>
            <person name="Alikhan N.F."/>
            <person name="Baker D."/>
            <person name="Gharbi K."/>
            <person name="Hall N."/>
            <person name="Watson M."/>
            <person name="Adriaenssens E.M."/>
            <person name="Foster-Nyarko E."/>
            <person name="Jarju S."/>
            <person name="Secka A."/>
            <person name="Antonio M."/>
            <person name="Oren A."/>
            <person name="Chaudhuri R.R."/>
            <person name="La Ragione R."/>
            <person name="Hildebrand F."/>
            <person name="Pallen M.J."/>
        </authorList>
    </citation>
    <scope>NUCLEOTIDE SEQUENCE</scope>
    <source>
        <strain evidence="24">CHK199-13235</strain>
    </source>
</reference>
<dbReference type="SUPFAM" id="SSF82282">
    <property type="entry name" value="Homocysteine S-methyltransferase"/>
    <property type="match status" value="1"/>
</dbReference>
<dbReference type="SUPFAM" id="SSF52242">
    <property type="entry name" value="Cobalamin (vitamin B12)-binding domain"/>
    <property type="match status" value="1"/>
</dbReference>
<dbReference type="PIRSF" id="PIRSF037472">
    <property type="entry name" value="DHPS_mtfrase"/>
    <property type="match status" value="1"/>
</dbReference>
<evidence type="ECO:0000256" key="5">
    <source>
        <dbReference type="ARBA" id="ARBA00010398"/>
    </source>
</evidence>
<keyword evidence="10" id="KW-0846">Cobalamin</keyword>
<dbReference type="InterPro" id="IPR036724">
    <property type="entry name" value="Cobalamin-bd_sf"/>
</dbReference>
<keyword evidence="16" id="KW-0170">Cobalt</keyword>
<dbReference type="InterPro" id="IPR006158">
    <property type="entry name" value="Cobalamin-bd"/>
</dbReference>
<dbReference type="Gene3D" id="3.20.20.330">
    <property type="entry name" value="Homocysteine-binding-like domain"/>
    <property type="match status" value="1"/>
</dbReference>
<evidence type="ECO:0000256" key="2">
    <source>
        <dbReference type="ARBA" id="ARBA00001947"/>
    </source>
</evidence>
<dbReference type="Gene3D" id="3.20.20.20">
    <property type="entry name" value="Dihydropteroate synthase-like"/>
    <property type="match status" value="1"/>
</dbReference>
<dbReference type="GO" id="GO:0032259">
    <property type="term" value="P:methylation"/>
    <property type="evidence" value="ECO:0007669"/>
    <property type="project" value="UniProtKB-KW"/>
</dbReference>
<evidence type="ECO:0000256" key="4">
    <source>
        <dbReference type="ARBA" id="ARBA00005178"/>
    </source>
</evidence>
<feature type="binding site" evidence="19">
    <location>
        <position position="286"/>
    </location>
    <ligand>
        <name>Zn(2+)</name>
        <dbReference type="ChEBI" id="CHEBI:29105"/>
    </ligand>
</feature>
<keyword evidence="15" id="KW-0486">Methionine biosynthesis</keyword>
<evidence type="ECO:0000256" key="13">
    <source>
        <dbReference type="ARBA" id="ARBA00022723"/>
    </source>
</evidence>
<keyword evidence="13 19" id="KW-0479">Metal-binding</keyword>
<dbReference type="GO" id="GO:0046653">
    <property type="term" value="P:tetrahydrofolate metabolic process"/>
    <property type="evidence" value="ECO:0007669"/>
    <property type="project" value="TreeGrafter"/>
</dbReference>
<dbReference type="NCBIfam" id="NF005719">
    <property type="entry name" value="PRK07535.1"/>
    <property type="match status" value="1"/>
</dbReference>
<dbReference type="GO" id="GO:0046872">
    <property type="term" value="F:metal ion binding"/>
    <property type="evidence" value="ECO:0007669"/>
    <property type="project" value="UniProtKB-KW"/>
</dbReference>
<dbReference type="Gene3D" id="1.10.1240.10">
    <property type="entry name" value="Methionine synthase domain"/>
    <property type="match status" value="1"/>
</dbReference>
<comment type="catalytic activity">
    <reaction evidence="1">
        <text>(6S)-5-methyl-5,6,7,8-tetrahydrofolate + L-homocysteine = (6S)-5,6,7,8-tetrahydrofolate + L-methionine</text>
        <dbReference type="Rhea" id="RHEA:11172"/>
        <dbReference type="ChEBI" id="CHEBI:18608"/>
        <dbReference type="ChEBI" id="CHEBI:57453"/>
        <dbReference type="ChEBI" id="CHEBI:57844"/>
        <dbReference type="ChEBI" id="CHEBI:58199"/>
        <dbReference type="EC" id="2.1.1.13"/>
    </reaction>
</comment>
<evidence type="ECO:0000256" key="1">
    <source>
        <dbReference type="ARBA" id="ARBA00001700"/>
    </source>
</evidence>
<accession>A0A9D1FLS5</accession>
<evidence type="ECO:0000256" key="12">
    <source>
        <dbReference type="ARBA" id="ARBA00022691"/>
    </source>
</evidence>
<evidence type="ECO:0000256" key="14">
    <source>
        <dbReference type="ARBA" id="ARBA00022833"/>
    </source>
</evidence>
<evidence type="ECO:0000256" key="6">
    <source>
        <dbReference type="ARBA" id="ARBA00012032"/>
    </source>
</evidence>
<dbReference type="InterPro" id="IPR036589">
    <property type="entry name" value="HCY_dom_sf"/>
</dbReference>
<gene>
    <name evidence="24" type="ORF">IAB51_03210</name>
</gene>
<comment type="cofactor">
    <cofactor evidence="3">
        <name>methylcob(III)alamin</name>
        <dbReference type="ChEBI" id="CHEBI:28115"/>
    </cofactor>
</comment>
<evidence type="ECO:0000256" key="7">
    <source>
        <dbReference type="ARBA" id="ARBA00013998"/>
    </source>
</evidence>
<keyword evidence="9" id="KW-0028">Amino-acid biosynthesis</keyword>
<dbReference type="PROSITE" id="PS51332">
    <property type="entry name" value="B12_BINDING"/>
    <property type="match status" value="1"/>
</dbReference>
<comment type="cofactor">
    <cofactor evidence="2 19">
        <name>Zn(2+)</name>
        <dbReference type="ChEBI" id="CHEBI:29105"/>
    </cofactor>
</comment>
<dbReference type="PROSITE" id="PS51337">
    <property type="entry name" value="B12_BINDING_NTER"/>
    <property type="match status" value="1"/>
</dbReference>
<dbReference type="InterPro" id="IPR011005">
    <property type="entry name" value="Dihydropteroate_synth-like_sf"/>
</dbReference>
<evidence type="ECO:0000313" key="24">
    <source>
        <dbReference type="EMBL" id="HIS75798.1"/>
    </source>
</evidence>
<keyword evidence="12" id="KW-0949">S-adenosyl-L-methionine</keyword>
<organism evidence="24 25">
    <name type="scientific">Candidatus Merdivicinus excrementipullorum</name>
    <dbReference type="NCBI Taxonomy" id="2840867"/>
    <lineage>
        <taxon>Bacteria</taxon>
        <taxon>Bacillati</taxon>
        <taxon>Bacillota</taxon>
        <taxon>Clostridia</taxon>
        <taxon>Eubacteriales</taxon>
        <taxon>Oscillospiraceae</taxon>
        <taxon>Oscillospiraceae incertae sedis</taxon>
        <taxon>Candidatus Merdivicinus</taxon>
    </lineage>
</organism>